<dbReference type="PROSITE" id="PS50173">
    <property type="entry name" value="UMUC"/>
    <property type="match status" value="1"/>
</dbReference>
<keyword evidence="2" id="KW-0227">DNA damage</keyword>
<accession>A0ABN0TFC7</accession>
<evidence type="ECO:0000313" key="6">
    <source>
        <dbReference type="EMBL" id="GAA0220277.1"/>
    </source>
</evidence>
<dbReference type="InterPro" id="IPR050356">
    <property type="entry name" value="SulA_CellDiv_inhibitor"/>
</dbReference>
<evidence type="ECO:0000256" key="4">
    <source>
        <dbReference type="SAM" id="MobiDB-lite"/>
    </source>
</evidence>
<feature type="domain" description="UmuC" evidence="5">
    <location>
        <begin position="22"/>
        <end position="144"/>
    </location>
</feature>
<name>A0ABN0TFC7_9ACTN</name>
<evidence type="ECO:0000256" key="3">
    <source>
        <dbReference type="ARBA" id="ARBA00025589"/>
    </source>
</evidence>
<dbReference type="Gene3D" id="3.30.70.270">
    <property type="match status" value="1"/>
</dbReference>
<dbReference type="PANTHER" id="PTHR35369">
    <property type="entry name" value="BLR3025 PROTEIN-RELATED"/>
    <property type="match status" value="1"/>
</dbReference>
<comment type="caution">
    <text evidence="6">The sequence shown here is derived from an EMBL/GenBank/DDBJ whole genome shotgun (WGS) entry which is preliminary data.</text>
</comment>
<evidence type="ECO:0000313" key="7">
    <source>
        <dbReference type="Proteomes" id="UP001500967"/>
    </source>
</evidence>
<dbReference type="EMBL" id="BAAAGX010000001">
    <property type="protein sequence ID" value="GAA0220277.1"/>
    <property type="molecule type" value="Genomic_DNA"/>
</dbReference>
<feature type="region of interest" description="Disordered" evidence="4">
    <location>
        <begin position="402"/>
        <end position="424"/>
    </location>
</feature>
<dbReference type="Gene3D" id="3.40.1170.60">
    <property type="match status" value="1"/>
</dbReference>
<proteinExistence type="inferred from homology"/>
<comment type="similarity">
    <text evidence="1">Belongs to the DNA polymerase type-Y family.</text>
</comment>
<organism evidence="6 7">
    <name type="scientific">Cryptosporangium japonicum</name>
    <dbReference type="NCBI Taxonomy" id="80872"/>
    <lineage>
        <taxon>Bacteria</taxon>
        <taxon>Bacillati</taxon>
        <taxon>Actinomycetota</taxon>
        <taxon>Actinomycetes</taxon>
        <taxon>Cryptosporangiales</taxon>
        <taxon>Cryptosporangiaceae</taxon>
        <taxon>Cryptosporangium</taxon>
    </lineage>
</organism>
<evidence type="ECO:0000256" key="2">
    <source>
        <dbReference type="ARBA" id="ARBA00022763"/>
    </source>
</evidence>
<dbReference type="CDD" id="cd03468">
    <property type="entry name" value="PolY_like"/>
    <property type="match status" value="1"/>
</dbReference>
<comment type="function">
    <text evidence="3">Poorly processive, error-prone DNA polymerase involved in untargeted mutagenesis. Copies undamaged DNA at stalled replication forks, which arise in vivo from mismatched or misaligned primer ends. These misaligned primers can be extended by PolIV. Exhibits no 3'-5' exonuclease (proofreading) activity. May be involved in translesional synthesis, in conjunction with the beta clamp from PolIII.</text>
</comment>
<reference evidence="6 7" key="1">
    <citation type="journal article" date="2019" name="Int. J. Syst. Evol. Microbiol.">
        <title>The Global Catalogue of Microorganisms (GCM) 10K type strain sequencing project: providing services to taxonomists for standard genome sequencing and annotation.</title>
        <authorList>
            <consortium name="The Broad Institute Genomics Platform"/>
            <consortium name="The Broad Institute Genome Sequencing Center for Infectious Disease"/>
            <person name="Wu L."/>
            <person name="Ma J."/>
        </authorList>
    </citation>
    <scope>NUCLEOTIDE SEQUENCE [LARGE SCALE GENOMIC DNA]</scope>
    <source>
        <strain evidence="6 7">JCM 10425</strain>
    </source>
</reference>
<dbReference type="Pfam" id="PF00817">
    <property type="entry name" value="IMS"/>
    <property type="match status" value="1"/>
</dbReference>
<dbReference type="Proteomes" id="UP001500967">
    <property type="component" value="Unassembled WGS sequence"/>
</dbReference>
<feature type="compositionally biased region" description="Pro residues" evidence="4">
    <location>
        <begin position="403"/>
        <end position="418"/>
    </location>
</feature>
<protein>
    <submittedName>
        <fullName evidence="6">DNA polymerase Y family protein</fullName>
    </submittedName>
</protein>
<gene>
    <name evidence="6" type="ORF">GCM10009539_01970</name>
</gene>
<dbReference type="InterPro" id="IPR043128">
    <property type="entry name" value="Rev_trsase/Diguanyl_cyclase"/>
</dbReference>
<dbReference type="PANTHER" id="PTHR35369:SF2">
    <property type="entry name" value="BLR3025 PROTEIN"/>
    <property type="match status" value="1"/>
</dbReference>
<dbReference type="SUPFAM" id="SSF56672">
    <property type="entry name" value="DNA/RNA polymerases"/>
    <property type="match status" value="1"/>
</dbReference>
<evidence type="ECO:0000259" key="5">
    <source>
        <dbReference type="PROSITE" id="PS50173"/>
    </source>
</evidence>
<sequence>MWAPDWPVVAAAVAADVPLHLPIAVLAANRVVACSEVARADGVRRGQRRRDAQALCPELVLLDDDPDRDARAFEPVVAAVEELSPGVEIVRPGLCAFRVRGPARYFGSEPAVAERVVDLVAAQTGVETAVGIAEGVFAAALAARTGGIVPPGETPAFLAPLDLAVLASSSLTAGDQPDLVSLMRRLGIRTVGAFAALPAQDVLARFGPDGAAAHRLARGLEPRPLVARLPPVDLSARREIDPPAERVDTVAFVARTLAEEFAERLAAHGLACTRLVIEAVTANGEELSRTWRHDGVLGVGDIADRVRWQLDGWLTGRSREDRPTAGVAVVRLAPEDVVEHGGAQLGLWGDTGADDERAHRALTRVQGLLGPEAVVTPVLGGGRDPESRVRYVAWRDAREPSLPLEPPWPGQLPPPAPATVPHESPPVSVVGPNGEAVGVTGRHALTSLPARVSLGNGPGRTVLAWAGPWPADERWWSPVQARRRAWMQVVLDGEEPSAFLLALESGSWLLAGVYD</sequence>
<dbReference type="InterPro" id="IPR043502">
    <property type="entry name" value="DNA/RNA_pol_sf"/>
</dbReference>
<evidence type="ECO:0000256" key="1">
    <source>
        <dbReference type="ARBA" id="ARBA00010945"/>
    </source>
</evidence>
<keyword evidence="7" id="KW-1185">Reference proteome</keyword>
<dbReference type="InterPro" id="IPR001126">
    <property type="entry name" value="UmuC"/>
</dbReference>